<evidence type="ECO:0000313" key="1">
    <source>
        <dbReference type="EMBL" id="MFD1313195.1"/>
    </source>
</evidence>
<protein>
    <submittedName>
        <fullName evidence="1">Uncharacterized protein</fullName>
    </submittedName>
</protein>
<proteinExistence type="predicted"/>
<evidence type="ECO:0000313" key="2">
    <source>
        <dbReference type="Proteomes" id="UP001597058"/>
    </source>
</evidence>
<accession>A0ABW3XWX1</accession>
<organism evidence="1 2">
    <name type="scientific">Streptomyces kaempferi</name>
    <dbReference type="NCBI Taxonomy" id="333725"/>
    <lineage>
        <taxon>Bacteria</taxon>
        <taxon>Bacillati</taxon>
        <taxon>Actinomycetota</taxon>
        <taxon>Actinomycetes</taxon>
        <taxon>Kitasatosporales</taxon>
        <taxon>Streptomycetaceae</taxon>
        <taxon>Streptomyces</taxon>
    </lineage>
</organism>
<dbReference type="EMBL" id="JBHTMM010000169">
    <property type="protein sequence ID" value="MFD1313195.1"/>
    <property type="molecule type" value="Genomic_DNA"/>
</dbReference>
<sequence>MASRPTPDDIRAAAQEMLVMAARDATGEEMAAVLVRLGGDTREGQAHVNLLLAEVFAGILEDECPVIWRNTEGVPDVRALAEIAHDPGEAHRYVALKVADGEELSLAEAKARIARRSSATDLTMTYLRYRHLHPEQLAAFVDDSSKQTPLMVDRVWGALWVACATVRAMGAYRAAAEAID</sequence>
<comment type="caution">
    <text evidence="1">The sequence shown here is derived from an EMBL/GenBank/DDBJ whole genome shotgun (WGS) entry which is preliminary data.</text>
</comment>
<dbReference type="RefSeq" id="WP_381242138.1">
    <property type="nucleotide sequence ID" value="NZ_JBHSKH010000109.1"/>
</dbReference>
<keyword evidence="2" id="KW-1185">Reference proteome</keyword>
<gene>
    <name evidence="1" type="ORF">ACFQ5X_46600</name>
</gene>
<reference evidence="2" key="1">
    <citation type="journal article" date="2019" name="Int. J. Syst. Evol. Microbiol.">
        <title>The Global Catalogue of Microorganisms (GCM) 10K type strain sequencing project: providing services to taxonomists for standard genome sequencing and annotation.</title>
        <authorList>
            <consortium name="The Broad Institute Genomics Platform"/>
            <consortium name="The Broad Institute Genome Sequencing Center for Infectious Disease"/>
            <person name="Wu L."/>
            <person name="Ma J."/>
        </authorList>
    </citation>
    <scope>NUCLEOTIDE SEQUENCE [LARGE SCALE GENOMIC DNA]</scope>
    <source>
        <strain evidence="2">CGMCC 4.7020</strain>
    </source>
</reference>
<dbReference type="Proteomes" id="UP001597058">
    <property type="component" value="Unassembled WGS sequence"/>
</dbReference>
<name>A0ABW3XWX1_9ACTN</name>